<evidence type="ECO:0000313" key="1">
    <source>
        <dbReference type="EMBL" id="GAA2111371.1"/>
    </source>
</evidence>
<keyword evidence="2" id="KW-1185">Reference proteome</keyword>
<proteinExistence type="predicted"/>
<dbReference type="EMBL" id="BAAANS010000041">
    <property type="protein sequence ID" value="GAA2111371.1"/>
    <property type="molecule type" value="Genomic_DNA"/>
</dbReference>
<dbReference type="Proteomes" id="UP001500897">
    <property type="component" value="Unassembled WGS sequence"/>
</dbReference>
<protein>
    <submittedName>
        <fullName evidence="1">Uncharacterized protein</fullName>
    </submittedName>
</protein>
<accession>A0ABN2XJ20</accession>
<evidence type="ECO:0000313" key="2">
    <source>
        <dbReference type="Proteomes" id="UP001500897"/>
    </source>
</evidence>
<reference evidence="1 2" key="1">
    <citation type="journal article" date="2019" name="Int. J. Syst. Evol. Microbiol.">
        <title>The Global Catalogue of Microorganisms (GCM) 10K type strain sequencing project: providing services to taxonomists for standard genome sequencing and annotation.</title>
        <authorList>
            <consortium name="The Broad Institute Genomics Platform"/>
            <consortium name="The Broad Institute Genome Sequencing Center for Infectious Disease"/>
            <person name="Wu L."/>
            <person name="Ma J."/>
        </authorList>
    </citation>
    <scope>NUCLEOTIDE SEQUENCE [LARGE SCALE GENOMIC DNA]</scope>
    <source>
        <strain evidence="1 2">JCM 14559</strain>
    </source>
</reference>
<gene>
    <name evidence="1" type="ORF">GCM10009759_53340</name>
</gene>
<sequence length="42" mass="4311">MAEAPVRAARRPGLPVIEVDGSRDAPAVAALAAERFAPWPGA</sequence>
<dbReference type="RefSeq" id="WP_344555370.1">
    <property type="nucleotide sequence ID" value="NZ_BAAANS010000041.1"/>
</dbReference>
<comment type="caution">
    <text evidence="1">The sequence shown here is derived from an EMBL/GenBank/DDBJ whole genome shotgun (WGS) entry which is preliminary data.</text>
</comment>
<name>A0ABN2XJ20_9ACTN</name>
<organism evidence="1 2">
    <name type="scientific">Kitasatospora saccharophila</name>
    <dbReference type="NCBI Taxonomy" id="407973"/>
    <lineage>
        <taxon>Bacteria</taxon>
        <taxon>Bacillati</taxon>
        <taxon>Actinomycetota</taxon>
        <taxon>Actinomycetes</taxon>
        <taxon>Kitasatosporales</taxon>
        <taxon>Streptomycetaceae</taxon>
        <taxon>Kitasatospora</taxon>
    </lineage>
</organism>